<evidence type="ECO:0000313" key="1">
    <source>
        <dbReference type="EMBL" id="ACU71039.1"/>
    </source>
</evidence>
<keyword evidence="2" id="KW-1185">Reference proteome</keyword>
<dbReference type="HOGENOM" id="CLU_2521521_0_0_11"/>
<reference evidence="1 2" key="1">
    <citation type="journal article" date="2009" name="Stand. Genomic Sci.">
        <title>Complete genome sequence of Catenulispora acidiphila type strain (ID 139908).</title>
        <authorList>
            <person name="Copeland A."/>
            <person name="Lapidus A."/>
            <person name="Glavina Del Rio T."/>
            <person name="Nolan M."/>
            <person name="Lucas S."/>
            <person name="Chen F."/>
            <person name="Tice H."/>
            <person name="Cheng J.F."/>
            <person name="Bruce D."/>
            <person name="Goodwin L."/>
            <person name="Pitluck S."/>
            <person name="Mikhailova N."/>
            <person name="Pati A."/>
            <person name="Ivanova N."/>
            <person name="Mavromatis K."/>
            <person name="Chen A."/>
            <person name="Palaniappan K."/>
            <person name="Chain P."/>
            <person name="Land M."/>
            <person name="Hauser L."/>
            <person name="Chang Y.J."/>
            <person name="Jeffries C.D."/>
            <person name="Chertkov O."/>
            <person name="Brettin T."/>
            <person name="Detter J.C."/>
            <person name="Han C."/>
            <person name="Ali Z."/>
            <person name="Tindall B.J."/>
            <person name="Goker M."/>
            <person name="Bristow J."/>
            <person name="Eisen J.A."/>
            <person name="Markowitz V."/>
            <person name="Hugenholtz P."/>
            <person name="Kyrpides N.C."/>
            <person name="Klenk H.P."/>
        </authorList>
    </citation>
    <scope>NUCLEOTIDE SEQUENCE [LARGE SCALE GENOMIC DNA]</scope>
    <source>
        <strain evidence="2">DSM 44928 / JCM 14897 / NBRC 102108 / NRRL B-24433 / ID139908</strain>
    </source>
</reference>
<dbReference type="EMBL" id="CP001700">
    <property type="protein sequence ID" value="ACU71039.1"/>
    <property type="molecule type" value="Genomic_DNA"/>
</dbReference>
<dbReference type="STRING" id="479433.Caci_2120"/>
<accession>C7QHL4</accession>
<dbReference type="InParanoid" id="C7QHL4"/>
<name>C7QHL4_CATAD</name>
<dbReference type="Proteomes" id="UP000000851">
    <property type="component" value="Chromosome"/>
</dbReference>
<proteinExistence type="predicted"/>
<gene>
    <name evidence="1" type="ordered locus">Caci_2120</name>
</gene>
<organism evidence="1 2">
    <name type="scientific">Catenulispora acidiphila (strain DSM 44928 / JCM 14897 / NBRC 102108 / NRRL B-24433 / ID139908)</name>
    <dbReference type="NCBI Taxonomy" id="479433"/>
    <lineage>
        <taxon>Bacteria</taxon>
        <taxon>Bacillati</taxon>
        <taxon>Actinomycetota</taxon>
        <taxon>Actinomycetes</taxon>
        <taxon>Catenulisporales</taxon>
        <taxon>Catenulisporaceae</taxon>
        <taxon>Catenulispora</taxon>
    </lineage>
</organism>
<protein>
    <submittedName>
        <fullName evidence="1">Uncharacterized protein</fullName>
    </submittedName>
</protein>
<dbReference type="KEGG" id="cai:Caci_2120"/>
<dbReference type="AlphaFoldDB" id="C7QHL4"/>
<evidence type="ECO:0000313" key="2">
    <source>
        <dbReference type="Proteomes" id="UP000000851"/>
    </source>
</evidence>
<sequence>MRCSLIIGLAVTEAIAAMPEVPHELFTLECLAIGRVPFGGGAVVYKTAGALTTCTRAVGSMGLIEYEVDENDGVVTITSVISMF</sequence>